<feature type="transmembrane region" description="Helical" evidence="10">
    <location>
        <begin position="30"/>
        <end position="49"/>
    </location>
</feature>
<keyword evidence="5 10" id="KW-0812">Transmembrane</keyword>
<dbReference type="InterPro" id="IPR001851">
    <property type="entry name" value="ABC_transp_permease"/>
</dbReference>
<evidence type="ECO:0000256" key="3">
    <source>
        <dbReference type="ARBA" id="ARBA00022475"/>
    </source>
</evidence>
<keyword evidence="3" id="KW-1003">Cell membrane</keyword>
<keyword evidence="6 10" id="KW-1133">Transmembrane helix</keyword>
<evidence type="ECO:0000256" key="2">
    <source>
        <dbReference type="ARBA" id="ARBA00022448"/>
    </source>
</evidence>
<feature type="transmembrane region" description="Helical" evidence="10">
    <location>
        <begin position="317"/>
        <end position="335"/>
    </location>
</feature>
<evidence type="ECO:0000256" key="8">
    <source>
        <dbReference type="ARBA" id="ARBA00039381"/>
    </source>
</evidence>
<dbReference type="AlphaFoldDB" id="A0A544W5K9"/>
<dbReference type="Pfam" id="PF02653">
    <property type="entry name" value="BPD_transp_2"/>
    <property type="match status" value="1"/>
</dbReference>
<feature type="transmembrane region" description="Helical" evidence="10">
    <location>
        <begin position="267"/>
        <end position="285"/>
    </location>
</feature>
<feature type="transmembrane region" description="Helical" evidence="10">
    <location>
        <begin position="181"/>
        <end position="203"/>
    </location>
</feature>
<feature type="transmembrane region" description="Helical" evidence="10">
    <location>
        <begin position="142"/>
        <end position="161"/>
    </location>
</feature>
<comment type="caution">
    <text evidence="11">The sequence shown here is derived from an EMBL/GenBank/DDBJ whole genome shotgun (WGS) entry which is preliminary data.</text>
</comment>
<comment type="subcellular location">
    <subcellularLocation>
        <location evidence="1">Cell membrane</location>
        <topology evidence="1">Multi-pass membrane protein</topology>
    </subcellularLocation>
</comment>
<evidence type="ECO:0000256" key="9">
    <source>
        <dbReference type="SAM" id="MobiDB-lite"/>
    </source>
</evidence>
<dbReference type="GO" id="GO:0005886">
    <property type="term" value="C:plasma membrane"/>
    <property type="evidence" value="ECO:0007669"/>
    <property type="project" value="UniProtKB-SubCell"/>
</dbReference>
<dbReference type="GO" id="GO:0022857">
    <property type="term" value="F:transmembrane transporter activity"/>
    <property type="evidence" value="ECO:0007669"/>
    <property type="project" value="InterPro"/>
</dbReference>
<evidence type="ECO:0000256" key="4">
    <source>
        <dbReference type="ARBA" id="ARBA00022519"/>
    </source>
</evidence>
<feature type="transmembrane region" description="Helical" evidence="10">
    <location>
        <begin position="106"/>
        <end position="130"/>
    </location>
</feature>
<feature type="transmembrane region" description="Helical" evidence="10">
    <location>
        <begin position="61"/>
        <end position="86"/>
    </location>
</feature>
<keyword evidence="7 10" id="KW-0472">Membrane</keyword>
<organism evidence="11 12">
    <name type="scientific">Mycolicibacterium hodleri</name>
    <dbReference type="NCBI Taxonomy" id="49897"/>
    <lineage>
        <taxon>Bacteria</taxon>
        <taxon>Bacillati</taxon>
        <taxon>Actinomycetota</taxon>
        <taxon>Actinomycetes</taxon>
        <taxon>Mycobacteriales</taxon>
        <taxon>Mycobacteriaceae</taxon>
        <taxon>Mycolicibacterium</taxon>
    </lineage>
</organism>
<accession>A0A544W5K9</accession>
<evidence type="ECO:0000256" key="6">
    <source>
        <dbReference type="ARBA" id="ARBA00022989"/>
    </source>
</evidence>
<feature type="compositionally biased region" description="Low complexity" evidence="9">
    <location>
        <begin position="1"/>
        <end position="10"/>
    </location>
</feature>
<evidence type="ECO:0000313" key="11">
    <source>
        <dbReference type="EMBL" id="TQR87512.1"/>
    </source>
</evidence>
<protein>
    <recommendedName>
        <fullName evidence="8">Autoinducer 2 import system permease protein LsrD</fullName>
    </recommendedName>
</protein>
<dbReference type="EMBL" id="VIFX01000006">
    <property type="protein sequence ID" value="TQR87512.1"/>
    <property type="molecule type" value="Genomic_DNA"/>
</dbReference>
<evidence type="ECO:0000256" key="5">
    <source>
        <dbReference type="ARBA" id="ARBA00022692"/>
    </source>
</evidence>
<dbReference type="Proteomes" id="UP000315759">
    <property type="component" value="Unassembled WGS sequence"/>
</dbReference>
<feature type="transmembrane region" description="Helical" evidence="10">
    <location>
        <begin position="292"/>
        <end position="311"/>
    </location>
</feature>
<dbReference type="RefSeq" id="WP_142551369.1">
    <property type="nucleotide sequence ID" value="NZ_VIFX01000006.1"/>
</dbReference>
<feature type="region of interest" description="Disordered" evidence="9">
    <location>
        <begin position="1"/>
        <end position="25"/>
    </location>
</feature>
<proteinExistence type="predicted"/>
<dbReference type="CDD" id="cd06579">
    <property type="entry name" value="TM_PBP1_transp_AraH_like"/>
    <property type="match status" value="1"/>
</dbReference>
<evidence type="ECO:0000256" key="7">
    <source>
        <dbReference type="ARBA" id="ARBA00023136"/>
    </source>
</evidence>
<name>A0A544W5K9_9MYCO</name>
<evidence type="ECO:0000256" key="1">
    <source>
        <dbReference type="ARBA" id="ARBA00004651"/>
    </source>
</evidence>
<dbReference type="PANTHER" id="PTHR32196:SF71">
    <property type="entry name" value="AUTOINDUCER 2 IMPORT SYSTEM PERMEASE PROTEIN LSRD"/>
    <property type="match status" value="1"/>
</dbReference>
<sequence>MTSGTTNPAPASSPSPPAEQPTATPQRSQWWRSQALVVWALLLLCLPLSRLANEGFPSVSLLVNVAILGLFLAVIAFGQGLVILTGGIDLSVASTVALGAYLTGSLWTGGLPVAVAVVAAVAVCAVVGAVNGLIISRFGFPAFIVTLAVGTILGSVLLGAARGAPAQASPDSLSALFRQDTTLLGVPVAIWLLVVVAALGSFIQHQTTLGVRAYALGNSVPAARNARVDVGRTTVSVYAVAGAAYGLGGVMLLGYASGADLNVGEPWLLPSIAAVVVGGAAIRGGSGSYGGTLAGALLLTLLGIDISATGLSEGYKQIVYGAVIVIALLGSRLAGRRF</sequence>
<gene>
    <name evidence="11" type="ORF">D8S82_06995</name>
</gene>
<keyword evidence="4" id="KW-0997">Cell inner membrane</keyword>
<evidence type="ECO:0000256" key="10">
    <source>
        <dbReference type="SAM" id="Phobius"/>
    </source>
</evidence>
<keyword evidence="12" id="KW-1185">Reference proteome</keyword>
<feature type="transmembrane region" description="Helical" evidence="10">
    <location>
        <begin position="235"/>
        <end position="255"/>
    </location>
</feature>
<evidence type="ECO:0000313" key="12">
    <source>
        <dbReference type="Proteomes" id="UP000315759"/>
    </source>
</evidence>
<reference evidence="11 12" key="1">
    <citation type="submission" date="2018-10" db="EMBL/GenBank/DDBJ databases">
        <title>Draft genome of Mycobacterium hodleri strain B.</title>
        <authorList>
            <person name="Amande T.J."/>
            <person name="Mcgenity T.J."/>
        </authorList>
    </citation>
    <scope>NUCLEOTIDE SEQUENCE [LARGE SCALE GENOMIC DNA]</scope>
    <source>
        <strain evidence="11 12">B</strain>
    </source>
</reference>
<keyword evidence="2" id="KW-0813">Transport</keyword>
<dbReference type="PANTHER" id="PTHR32196">
    <property type="entry name" value="ABC TRANSPORTER PERMEASE PROTEIN YPHD-RELATED-RELATED"/>
    <property type="match status" value="1"/>
</dbReference>